<dbReference type="InterPro" id="IPR001096">
    <property type="entry name" value="Peptidase_C13"/>
</dbReference>
<dbReference type="MEROPS" id="C13.007"/>
<dbReference type="Gene3D" id="3.40.50.1460">
    <property type="match status" value="1"/>
</dbReference>
<feature type="active site" evidence="2">
    <location>
        <position position="116"/>
    </location>
</feature>
<comment type="similarity">
    <text evidence="1">Belongs to the peptidase C13 family.</text>
</comment>
<dbReference type="GO" id="GO:0051603">
    <property type="term" value="P:proteolysis involved in protein catabolic process"/>
    <property type="evidence" value="ECO:0007669"/>
    <property type="project" value="TreeGrafter"/>
</dbReference>
<dbReference type="CDD" id="cd21115">
    <property type="entry name" value="legumain_C"/>
    <property type="match status" value="1"/>
</dbReference>
<evidence type="ECO:0000256" key="3">
    <source>
        <dbReference type="SAM" id="MobiDB-lite"/>
    </source>
</evidence>
<dbReference type="OrthoDB" id="9973749at2759"/>
<evidence type="ECO:0000313" key="5">
    <source>
        <dbReference type="Proteomes" id="UP000054324"/>
    </source>
</evidence>
<accession>A0A074ZXB6</accession>
<dbReference type="GO" id="GO:0006624">
    <property type="term" value="P:vacuolar protein processing"/>
    <property type="evidence" value="ECO:0007669"/>
    <property type="project" value="TreeGrafter"/>
</dbReference>
<dbReference type="GeneID" id="20319227"/>
<dbReference type="AlphaFoldDB" id="A0A074ZXB6"/>
<feature type="active site" description="Nucleophile" evidence="2">
    <location>
        <position position="157"/>
    </location>
</feature>
<evidence type="ECO:0008006" key="6">
    <source>
        <dbReference type="Google" id="ProtNLM"/>
    </source>
</evidence>
<dbReference type="PIRSF" id="PIRSF019663">
    <property type="entry name" value="Legumain"/>
    <property type="match status" value="1"/>
</dbReference>
<organism evidence="4 5">
    <name type="scientific">Opisthorchis viverrini</name>
    <name type="common">Southeast Asian liver fluke</name>
    <dbReference type="NCBI Taxonomy" id="6198"/>
    <lineage>
        <taxon>Eukaryota</taxon>
        <taxon>Metazoa</taxon>
        <taxon>Spiralia</taxon>
        <taxon>Lophotrochozoa</taxon>
        <taxon>Platyhelminthes</taxon>
        <taxon>Trematoda</taxon>
        <taxon>Digenea</taxon>
        <taxon>Opisthorchiida</taxon>
        <taxon>Opisthorchiata</taxon>
        <taxon>Opisthorchiidae</taxon>
        <taxon>Opisthorchis</taxon>
    </lineage>
</organism>
<evidence type="ECO:0000313" key="4">
    <source>
        <dbReference type="EMBL" id="KER27995.1"/>
    </source>
</evidence>
<dbReference type="GO" id="GO:0005773">
    <property type="term" value="C:vacuole"/>
    <property type="evidence" value="ECO:0007669"/>
    <property type="project" value="GOC"/>
</dbReference>
<feature type="region of interest" description="Disordered" evidence="3">
    <location>
        <begin position="332"/>
        <end position="351"/>
    </location>
</feature>
<reference evidence="4 5" key="1">
    <citation type="submission" date="2013-11" db="EMBL/GenBank/DDBJ databases">
        <title>Opisthorchis viverrini - life in the bile duct.</title>
        <authorList>
            <person name="Young N.D."/>
            <person name="Nagarajan N."/>
            <person name="Lin S.J."/>
            <person name="Korhonen P.K."/>
            <person name="Jex A.R."/>
            <person name="Hall R.S."/>
            <person name="Safavi-Hemami H."/>
            <person name="Kaewkong W."/>
            <person name="Bertrand D."/>
            <person name="Gao S."/>
            <person name="Seet Q."/>
            <person name="Wongkham S."/>
            <person name="Teh B.T."/>
            <person name="Wongkham C."/>
            <person name="Intapan P.M."/>
            <person name="Maleewong W."/>
            <person name="Yang X."/>
            <person name="Hu M."/>
            <person name="Wang Z."/>
            <person name="Hofmann A."/>
            <person name="Sternberg P.W."/>
            <person name="Tan P."/>
            <person name="Wang J."/>
            <person name="Gasser R.B."/>
        </authorList>
    </citation>
    <scope>NUCLEOTIDE SEQUENCE [LARGE SCALE GENOMIC DNA]</scope>
</reference>
<dbReference type="GO" id="GO:0004197">
    <property type="term" value="F:cysteine-type endopeptidase activity"/>
    <property type="evidence" value="ECO:0007669"/>
    <property type="project" value="TreeGrafter"/>
</dbReference>
<dbReference type="RefSeq" id="XP_009168220.1">
    <property type="nucleotide sequence ID" value="XM_009169956.1"/>
</dbReference>
<name>A0A074ZXB6_OPIVI</name>
<evidence type="ECO:0000256" key="1">
    <source>
        <dbReference type="ARBA" id="ARBA00009941"/>
    </source>
</evidence>
<sequence>MSTILSRNPFKGQVFNDYEHEDFYKGVVIDYRGKNPSDHFNHQLDKTVYVTMGLLQLMTKPIFLGNITIEIPFPRLFCALLCARVPPDKLLSKTILTFPFNSSGPDDNVFIYYTGHGSRYYIIFPDEELTVVELNNIFAHLRSKKKYNKLVFYMDACFSGSMFGSLPSNVGIYATTSAKEDEDSYAVHCDDKQIDVCLATEYSYAWITDSEYVSFIKNVADEPVSLDSKPSSWVHLISMSRRLMEATTVEEHEAAWRKLHRALQLGHIVKETFHDIVMDVTSHHKPTVKGLSTRNELMCFKAVFDHFRTHCFTIQQATSVQHWCYAVVDDDDEYEDDDDDDDKGGDYDDMP</sequence>
<dbReference type="CTD" id="20319227"/>
<proteinExistence type="inferred from homology"/>
<dbReference type="PANTHER" id="PTHR12000:SF42">
    <property type="entry name" value="LEGUMAIN"/>
    <property type="match status" value="1"/>
</dbReference>
<dbReference type="PANTHER" id="PTHR12000">
    <property type="entry name" value="HEMOGLOBINASE FAMILY MEMBER"/>
    <property type="match status" value="1"/>
</dbReference>
<keyword evidence="5" id="KW-1185">Reference proteome</keyword>
<dbReference type="PRINTS" id="PR00776">
    <property type="entry name" value="HEMOGLOBNASE"/>
</dbReference>
<gene>
    <name evidence="4" type="ORF">T265_05045</name>
</gene>
<protein>
    <recommendedName>
        <fullName evidence="6">Peptidase C13 family protein</fullName>
    </recommendedName>
</protein>
<evidence type="ECO:0000256" key="2">
    <source>
        <dbReference type="PIRSR" id="PIRSR019663-1"/>
    </source>
</evidence>
<dbReference type="InterPro" id="IPR048501">
    <property type="entry name" value="Legum_prodom"/>
</dbReference>
<dbReference type="KEGG" id="ovi:T265_05045"/>
<dbReference type="Pfam" id="PF01650">
    <property type="entry name" value="Peptidase_C13"/>
    <property type="match status" value="2"/>
</dbReference>
<dbReference type="EMBL" id="KL596709">
    <property type="protein sequence ID" value="KER27995.1"/>
    <property type="molecule type" value="Genomic_DNA"/>
</dbReference>
<dbReference type="Proteomes" id="UP000054324">
    <property type="component" value="Unassembled WGS sequence"/>
</dbReference>